<organism evidence="1 2">
    <name type="scientific">Pseudorhizobium banfieldiae</name>
    <dbReference type="NCBI Taxonomy" id="1125847"/>
    <lineage>
        <taxon>Bacteria</taxon>
        <taxon>Pseudomonadati</taxon>
        <taxon>Pseudomonadota</taxon>
        <taxon>Alphaproteobacteria</taxon>
        <taxon>Hyphomicrobiales</taxon>
        <taxon>Rhizobiaceae</taxon>
        <taxon>Rhizobium/Agrobacterium group</taxon>
        <taxon>Pseudorhizobium</taxon>
    </lineage>
</organism>
<dbReference type="Proteomes" id="UP000010792">
    <property type="component" value="Chromosome"/>
</dbReference>
<keyword evidence="2" id="KW-1185">Reference proteome</keyword>
<accession>L0NCF7</accession>
<evidence type="ECO:0000313" key="1">
    <source>
        <dbReference type="EMBL" id="CCF18730.1"/>
    </source>
</evidence>
<proteinExistence type="predicted"/>
<sequence length="208" mass="23564">MRSAARLVADVDAEVRRKLVSIKGREERYTEKFVTLLEDRLDGFSDGGIKWNVATHVSDKQSGQETRTGADMFISLTMTFDGVWVQKGVQVQAKINKNKRYGIAFDKPVRLYKQVATMLNNSEESYVFAYGEHGTKVIRARSIQDVAPHLITDLTTEHTADFFFDFFICKVGDHSLHANDLASLQRLVRQLEYRSAVAISARPAAFDR</sequence>
<name>L0NCF7_9HYPH</name>
<dbReference type="AlphaFoldDB" id="L0NCF7"/>
<gene>
    <name evidence="1" type="ORF">NT26_1006</name>
</gene>
<evidence type="ECO:0000313" key="2">
    <source>
        <dbReference type="Proteomes" id="UP000010792"/>
    </source>
</evidence>
<reference evidence="1 2" key="1">
    <citation type="journal article" date="2013" name="Genome Biol. Evol.">
        <title>Life in an arsenic-containing gold mine: genome and physiology of the autotrophic arsenite-oxidizing bacterium rhizobium sp. NT-26.</title>
        <authorList>
            <person name="Andres J."/>
            <person name="Arsene-Ploetze F."/>
            <person name="Barbe V."/>
            <person name="Brochier-Armanet C."/>
            <person name="Cleiss-Arnold J."/>
            <person name="Coppee J.Y."/>
            <person name="Dillies M.A."/>
            <person name="Geist"/>
            <person name="L"/>
            <person name="Joublin A."/>
            <person name="Koechler S."/>
            <person name="Lassalle F."/>
            <person name="Marchal M."/>
            <person name="Medigue C."/>
            <person name="Muller D."/>
            <person name="Nesme X."/>
            <person name="Plewniak F."/>
            <person name="Proux C."/>
            <person name="Ramirez-Bahena M.H."/>
            <person name="Schenowitz C."/>
            <person name="Sismeiro O."/>
            <person name="Vallenet D."/>
            <person name="Santini J.M."/>
            <person name="Bertin P.N."/>
        </authorList>
    </citation>
    <scope>NUCLEOTIDE SEQUENCE [LARGE SCALE GENOMIC DNA]</scope>
    <source>
        <strain evidence="1 2">NT-26</strain>
    </source>
</reference>
<dbReference type="EMBL" id="FO082820">
    <property type="protein sequence ID" value="CCF18730.1"/>
    <property type="molecule type" value="Genomic_DNA"/>
</dbReference>
<dbReference type="KEGG" id="rht:NT26_1006"/>
<protein>
    <submittedName>
        <fullName evidence="1">Uncharacterized protein</fullName>
    </submittedName>
</protein>